<keyword evidence="1" id="KW-1133">Transmembrane helix</keyword>
<evidence type="ECO:0000256" key="1">
    <source>
        <dbReference type="SAM" id="Phobius"/>
    </source>
</evidence>
<protein>
    <submittedName>
        <fullName evidence="2">Uncharacterized protein</fullName>
    </submittedName>
</protein>
<feature type="transmembrane region" description="Helical" evidence="1">
    <location>
        <begin position="117"/>
        <end position="138"/>
    </location>
</feature>
<dbReference type="OrthoDB" id="6239080at2759"/>
<organism evidence="2 3">
    <name type="scientific">Paragonimus westermani</name>
    <dbReference type="NCBI Taxonomy" id="34504"/>
    <lineage>
        <taxon>Eukaryota</taxon>
        <taxon>Metazoa</taxon>
        <taxon>Spiralia</taxon>
        <taxon>Lophotrochozoa</taxon>
        <taxon>Platyhelminthes</taxon>
        <taxon>Trematoda</taxon>
        <taxon>Digenea</taxon>
        <taxon>Plagiorchiida</taxon>
        <taxon>Troglotremata</taxon>
        <taxon>Troglotrematidae</taxon>
        <taxon>Paragonimus</taxon>
    </lineage>
</organism>
<dbReference type="Proteomes" id="UP000699462">
    <property type="component" value="Unassembled WGS sequence"/>
</dbReference>
<dbReference type="EMBL" id="JTDF01000924">
    <property type="protein sequence ID" value="KAF8570751.1"/>
    <property type="molecule type" value="Genomic_DNA"/>
</dbReference>
<gene>
    <name evidence="2" type="ORF">P879_00983</name>
</gene>
<proteinExistence type="predicted"/>
<keyword evidence="1" id="KW-0472">Membrane</keyword>
<accession>A0A8T0DVU2</accession>
<dbReference type="Gene3D" id="1.20.140.150">
    <property type="match status" value="1"/>
</dbReference>
<dbReference type="AlphaFoldDB" id="A0A8T0DVU2"/>
<reference evidence="2 3" key="1">
    <citation type="submission" date="2019-07" db="EMBL/GenBank/DDBJ databases">
        <title>Annotation for the trematode Paragonimus westermani.</title>
        <authorList>
            <person name="Choi Y.-J."/>
        </authorList>
    </citation>
    <scope>NUCLEOTIDE SEQUENCE [LARGE SCALE GENOMIC DNA]</scope>
    <source>
        <strain evidence="2">180907_Pwestermani</strain>
    </source>
</reference>
<evidence type="ECO:0000313" key="3">
    <source>
        <dbReference type="Proteomes" id="UP000699462"/>
    </source>
</evidence>
<keyword evidence="1" id="KW-0812">Transmembrane</keyword>
<sequence length="250" mass="28416">MQHCKTEAYIPFPTDYLRHANLSPLTPFEKRPEQSFIRIMKFFLIMLVILFTTIPFVNKFHWFLFSTLHFVGWQDGALCILLFAILLGLLGISLALAGHVVYALSKRLYYFHSGGEAHVVAAFVTALSVLIYHVTVVVHQQNHAGPITFGAAYGFTWFGCFLHLLAALLLFLDELLHRLATQLTRVKCVQACLNCLIRFYTRVHERQLKRQEKHRHQTHVSSGRTSVRSTDYLKPSRVSMGGAASAPSRS</sequence>
<name>A0A8T0DVU2_9TREM</name>
<evidence type="ECO:0000313" key="2">
    <source>
        <dbReference type="EMBL" id="KAF8570751.1"/>
    </source>
</evidence>
<feature type="transmembrane region" description="Helical" evidence="1">
    <location>
        <begin position="39"/>
        <end position="57"/>
    </location>
</feature>
<comment type="caution">
    <text evidence="2">The sequence shown here is derived from an EMBL/GenBank/DDBJ whole genome shotgun (WGS) entry which is preliminary data.</text>
</comment>
<keyword evidence="3" id="KW-1185">Reference proteome</keyword>
<feature type="transmembrane region" description="Helical" evidence="1">
    <location>
        <begin position="150"/>
        <end position="172"/>
    </location>
</feature>
<feature type="transmembrane region" description="Helical" evidence="1">
    <location>
        <begin position="77"/>
        <end position="105"/>
    </location>
</feature>